<dbReference type="EnsemblMetazoa" id="RPRC005593-RA">
    <property type="protein sequence ID" value="RPRC005593-PA"/>
    <property type="gene ID" value="RPRC005593"/>
</dbReference>
<evidence type="ECO:0000313" key="7">
    <source>
        <dbReference type="EnsemblMetazoa" id="RPRC005593-PA"/>
    </source>
</evidence>
<dbReference type="VEuPathDB" id="VectorBase:RPRC005593"/>
<evidence type="ECO:0000259" key="6">
    <source>
        <dbReference type="PROSITE" id="PS50240"/>
    </source>
</evidence>
<keyword evidence="8" id="KW-1185">Reference proteome</keyword>
<feature type="domain" description="Peptidase S1" evidence="6">
    <location>
        <begin position="1"/>
        <end position="218"/>
    </location>
</feature>
<dbReference type="Pfam" id="PF00089">
    <property type="entry name" value="Trypsin"/>
    <property type="match status" value="1"/>
</dbReference>
<keyword evidence="1" id="KW-0645">Protease</keyword>
<evidence type="ECO:0000313" key="8">
    <source>
        <dbReference type="Proteomes" id="UP000015103"/>
    </source>
</evidence>
<dbReference type="GO" id="GO:0005615">
    <property type="term" value="C:extracellular space"/>
    <property type="evidence" value="ECO:0007669"/>
    <property type="project" value="TreeGrafter"/>
</dbReference>
<dbReference type="HOGENOM" id="CLU_006842_7_0_1"/>
<dbReference type="InParanoid" id="T1HNG9"/>
<protein>
    <submittedName>
        <fullName evidence="7">Peptidase S1 domain-containing protein</fullName>
    </submittedName>
</protein>
<evidence type="ECO:0000256" key="3">
    <source>
        <dbReference type="ARBA" id="ARBA00022825"/>
    </source>
</evidence>
<dbReference type="PROSITE" id="PS00134">
    <property type="entry name" value="TRYPSIN_HIS"/>
    <property type="match status" value="1"/>
</dbReference>
<dbReference type="SUPFAM" id="SSF50494">
    <property type="entry name" value="Trypsin-like serine proteases"/>
    <property type="match status" value="1"/>
</dbReference>
<dbReference type="Gene3D" id="2.40.10.10">
    <property type="entry name" value="Trypsin-like serine proteases"/>
    <property type="match status" value="1"/>
</dbReference>
<dbReference type="InterPro" id="IPR001254">
    <property type="entry name" value="Trypsin_dom"/>
</dbReference>
<reference evidence="7" key="1">
    <citation type="submission" date="2015-05" db="UniProtKB">
        <authorList>
            <consortium name="EnsemblMetazoa"/>
        </authorList>
    </citation>
    <scope>IDENTIFICATION</scope>
</reference>
<dbReference type="PRINTS" id="PR00722">
    <property type="entry name" value="CHYMOTRYPSIN"/>
</dbReference>
<organism evidence="7 8">
    <name type="scientific">Rhodnius prolixus</name>
    <name type="common">Triatomid bug</name>
    <dbReference type="NCBI Taxonomy" id="13249"/>
    <lineage>
        <taxon>Eukaryota</taxon>
        <taxon>Metazoa</taxon>
        <taxon>Ecdysozoa</taxon>
        <taxon>Arthropoda</taxon>
        <taxon>Hexapoda</taxon>
        <taxon>Insecta</taxon>
        <taxon>Pterygota</taxon>
        <taxon>Neoptera</taxon>
        <taxon>Paraneoptera</taxon>
        <taxon>Hemiptera</taxon>
        <taxon>Heteroptera</taxon>
        <taxon>Panheteroptera</taxon>
        <taxon>Cimicomorpha</taxon>
        <taxon>Reduviidae</taxon>
        <taxon>Triatominae</taxon>
        <taxon>Rhodnius</taxon>
    </lineage>
</organism>
<name>T1HNG9_RHOPR</name>
<dbReference type="InterPro" id="IPR018114">
    <property type="entry name" value="TRYPSIN_HIS"/>
</dbReference>
<dbReference type="InterPro" id="IPR001314">
    <property type="entry name" value="Peptidase_S1A"/>
</dbReference>
<keyword evidence="3" id="KW-0720">Serine protease</keyword>
<dbReference type="InterPro" id="IPR043504">
    <property type="entry name" value="Peptidase_S1_PA_chymotrypsin"/>
</dbReference>
<dbReference type="AlphaFoldDB" id="T1HNG9"/>
<dbReference type="Proteomes" id="UP000015103">
    <property type="component" value="Unassembled WGS sequence"/>
</dbReference>
<keyword evidence="2" id="KW-0378">Hydrolase</keyword>
<dbReference type="OMA" id="GQHICAG"/>
<evidence type="ECO:0000256" key="4">
    <source>
        <dbReference type="ARBA" id="ARBA00023157"/>
    </source>
</evidence>
<evidence type="ECO:0000256" key="1">
    <source>
        <dbReference type="ARBA" id="ARBA00022670"/>
    </source>
</evidence>
<keyword evidence="4" id="KW-1015">Disulfide bond</keyword>
<dbReference type="eggNOG" id="KOG3627">
    <property type="taxonomic scope" value="Eukaryota"/>
</dbReference>
<evidence type="ECO:0000256" key="2">
    <source>
        <dbReference type="ARBA" id="ARBA00022801"/>
    </source>
</evidence>
<dbReference type="InterPro" id="IPR009003">
    <property type="entry name" value="Peptidase_S1_PA"/>
</dbReference>
<dbReference type="InterPro" id="IPR033116">
    <property type="entry name" value="TRYPSIN_SER"/>
</dbReference>
<dbReference type="FunFam" id="2.40.10.10:FF:000002">
    <property type="entry name" value="Transmembrane protease serine"/>
    <property type="match status" value="1"/>
</dbReference>
<dbReference type="SMART" id="SM00020">
    <property type="entry name" value="Tryp_SPc"/>
    <property type="match status" value="1"/>
</dbReference>
<dbReference type="PROSITE" id="PS00135">
    <property type="entry name" value="TRYPSIN_SER"/>
    <property type="match status" value="1"/>
</dbReference>
<dbReference type="PANTHER" id="PTHR24264">
    <property type="entry name" value="TRYPSIN-RELATED"/>
    <property type="match status" value="1"/>
</dbReference>
<comment type="similarity">
    <text evidence="5">Belongs to the peptidase S1 family. CLIP subfamily.</text>
</comment>
<sequence>EFPHIVSLQMEGQHICAGSLVDMCTVVTAAHCVNKIIDPAKLVAVAGIIDLENGIRKYRQSAQVTWTLPHPDFYEEFWQSDIAVVKLKTSFIRTLHVDSISLPPSHYEPKGTSNSVVGWGATQENKPFSNKLMETILAILEHDKCVYYYGDEIDGTVFCAGHLARSEDTCQGDSGGPLICGPYLCGIISAGIGCGKTDEVGIYTKVSYFTKWIKQYLG</sequence>
<dbReference type="EMBL" id="ACPB03012017">
    <property type="status" value="NOT_ANNOTATED_CDS"/>
    <property type="molecule type" value="Genomic_DNA"/>
</dbReference>
<dbReference type="GO" id="GO:0006508">
    <property type="term" value="P:proteolysis"/>
    <property type="evidence" value="ECO:0007669"/>
    <property type="project" value="UniProtKB-KW"/>
</dbReference>
<dbReference type="STRING" id="13249.T1HNG9"/>
<dbReference type="PANTHER" id="PTHR24264:SF54">
    <property type="entry name" value="PEPTIDASE S1 DOMAIN-CONTAINING PROTEIN"/>
    <property type="match status" value="1"/>
</dbReference>
<proteinExistence type="inferred from homology"/>
<dbReference type="CDD" id="cd00190">
    <property type="entry name" value="Tryp_SPc"/>
    <property type="match status" value="1"/>
</dbReference>
<evidence type="ECO:0000256" key="5">
    <source>
        <dbReference type="ARBA" id="ARBA00024195"/>
    </source>
</evidence>
<accession>T1HNG9</accession>
<dbReference type="GO" id="GO:0004252">
    <property type="term" value="F:serine-type endopeptidase activity"/>
    <property type="evidence" value="ECO:0007669"/>
    <property type="project" value="InterPro"/>
</dbReference>
<dbReference type="PROSITE" id="PS50240">
    <property type="entry name" value="TRYPSIN_DOM"/>
    <property type="match status" value="1"/>
</dbReference>
<dbReference type="FunFam" id="2.40.10.10:FF:000068">
    <property type="entry name" value="transmembrane protease serine 2"/>
    <property type="match status" value="1"/>
</dbReference>
<dbReference type="InterPro" id="IPR050127">
    <property type="entry name" value="Serine_Proteases_S1"/>
</dbReference>